<comment type="catalytic activity">
    <reaction evidence="3">
        <text>cytidine(34) in elongator tRNA(Met) + acetate + ATP = N(4)-acetylcytidine(34) in elongator tRNA(Met) + AMP + diphosphate</text>
        <dbReference type="Rhea" id="RHEA:58144"/>
        <dbReference type="Rhea" id="RHEA-COMP:10693"/>
        <dbReference type="Rhea" id="RHEA-COMP:10694"/>
        <dbReference type="ChEBI" id="CHEBI:30089"/>
        <dbReference type="ChEBI" id="CHEBI:30616"/>
        <dbReference type="ChEBI" id="CHEBI:33019"/>
        <dbReference type="ChEBI" id="CHEBI:74900"/>
        <dbReference type="ChEBI" id="CHEBI:82748"/>
        <dbReference type="ChEBI" id="CHEBI:456215"/>
    </reaction>
</comment>
<keyword evidence="2 3" id="KW-0819">tRNA processing</keyword>
<dbReference type="SUPFAM" id="SSF52374">
    <property type="entry name" value="Nucleotidylyl transferase"/>
    <property type="match status" value="1"/>
</dbReference>
<dbReference type="RefSeq" id="WP_206899150.1">
    <property type="nucleotide sequence ID" value="NZ_JAFLWI010000012.1"/>
</dbReference>
<dbReference type="Gene3D" id="3.40.50.620">
    <property type="entry name" value="HUPs"/>
    <property type="match status" value="1"/>
</dbReference>
<evidence type="ECO:0000313" key="5">
    <source>
        <dbReference type="Proteomes" id="UP000664832"/>
    </source>
</evidence>
<feature type="binding site" evidence="3">
    <location>
        <position position="186"/>
    </location>
    <ligand>
        <name>ATP</name>
        <dbReference type="ChEBI" id="CHEBI:30616"/>
    </ligand>
</feature>
<feature type="binding site" evidence="3">
    <location>
        <position position="161"/>
    </location>
    <ligand>
        <name>ATP</name>
        <dbReference type="ChEBI" id="CHEBI:30616"/>
    </ligand>
</feature>
<evidence type="ECO:0000256" key="2">
    <source>
        <dbReference type="ARBA" id="ARBA00022694"/>
    </source>
</evidence>
<dbReference type="Proteomes" id="UP000664832">
    <property type="component" value="Unassembled WGS sequence"/>
</dbReference>
<accession>A0ABS3I139</accession>
<gene>
    <name evidence="3" type="primary">tmcAL</name>
    <name evidence="4" type="ORF">JZO71_08900</name>
</gene>
<feature type="binding site" evidence="3">
    <location>
        <position position="101"/>
    </location>
    <ligand>
        <name>ATP</name>
        <dbReference type="ChEBI" id="CHEBI:30616"/>
    </ligand>
</feature>
<evidence type="ECO:0000256" key="3">
    <source>
        <dbReference type="HAMAP-Rule" id="MF_01539"/>
    </source>
</evidence>
<keyword evidence="3" id="KW-0820">tRNA-binding</keyword>
<dbReference type="EC" id="6.3.4.-" evidence="3"/>
<keyword evidence="3" id="KW-0067">ATP-binding</keyword>
<dbReference type="HAMAP" id="MF_01539">
    <property type="entry name" value="TmcAL"/>
    <property type="match status" value="1"/>
</dbReference>
<comment type="subcellular location">
    <subcellularLocation>
        <location evidence="3">Cytoplasm</location>
    </subcellularLocation>
</comment>
<keyword evidence="3" id="KW-0963">Cytoplasm</keyword>
<proteinExistence type="inferred from homology"/>
<comment type="caution">
    <text evidence="3">Lacks conserved residue(s) required for the propagation of feature annotation.</text>
</comment>
<dbReference type="InterPro" id="IPR014729">
    <property type="entry name" value="Rossmann-like_a/b/a_fold"/>
</dbReference>
<protein>
    <recommendedName>
        <fullName evidence="3">tRNA(Met) cytidine acetate ligase</fullName>
        <ecNumber evidence="3">6.3.4.-</ecNumber>
    </recommendedName>
</protein>
<keyword evidence="3" id="KW-0694">RNA-binding</keyword>
<dbReference type="PANTHER" id="PTHR37825:SF1">
    <property type="entry name" value="TRNA(MET) CYTIDINE ACETATE LIGASE"/>
    <property type="match status" value="1"/>
</dbReference>
<sequence length="389" mass="44786">MRSCGLIVEYNPFHNGHRYHAEMARKQTGAEVVIAVMSGNFLQRGEPAILDKWQRANEALQNGVDLVIELPVEWAVQSADYFAKGAVRLLQDLGCDSLCFGTENTTQFDYESFGKFVRNNQREIDQAFQNLADQKISYPQKMTEVFRTLLQDDQLDFASPNHILGLSYAKENAKYERPMALHPIKRKSAGYHEKEISDETIASATAIREAVAKQDEVQHVVPEVTAHDLLTKPTQTWDELWPYLRYKLLSTNATQLQEIYQMTEGLEVRLQEAAKQATNFHSFVSLVKTKRYTWTRIQRLACYVLLNITESEILAQQEKNYLHVLGFTNVGRQFLKEKKQETSHVYSRIGKKEATEAQLLIRSDQIYCLANSQLTEQNFGRMPIRIKKK</sequence>
<organism evidence="4 5">
    <name type="scientific">Candidatus Enterococcus courvalinii</name>
    <dbReference type="NCBI Taxonomy" id="2815329"/>
    <lineage>
        <taxon>Bacteria</taxon>
        <taxon>Bacillati</taxon>
        <taxon>Bacillota</taxon>
        <taxon>Bacilli</taxon>
        <taxon>Lactobacillales</taxon>
        <taxon>Enterococcaceae</taxon>
        <taxon>Enterococcus</taxon>
    </lineage>
</organism>
<feature type="binding site" evidence="3">
    <location>
        <begin position="7"/>
        <end position="20"/>
    </location>
    <ligand>
        <name>ATP</name>
        <dbReference type="ChEBI" id="CHEBI:30616"/>
    </ligand>
</feature>
<dbReference type="NCBIfam" id="NF010191">
    <property type="entry name" value="PRK13670.1"/>
    <property type="match status" value="1"/>
</dbReference>
<keyword evidence="5" id="KW-1185">Reference proteome</keyword>
<comment type="function">
    <text evidence="3">Catalyzes the formation of N(4)-acetylcytidine (ac(4)C) at the wobble position of elongator tRNA(Met), using acetate and ATP as substrates. First activates an acetate ion to form acetyladenylate (Ac-AMP) and then transfers the acetyl group to tRNA to form ac(4)C34.</text>
</comment>
<keyword evidence="1 3" id="KW-0436">Ligase</keyword>
<keyword evidence="3" id="KW-0547">Nucleotide-binding</keyword>
<evidence type="ECO:0000313" key="4">
    <source>
        <dbReference type="EMBL" id="MBO0482439.1"/>
    </source>
</evidence>
<dbReference type="InterPro" id="IPR008513">
    <property type="entry name" value="tRNA(Met)_cyd_acetate_ligase"/>
</dbReference>
<dbReference type="EMBL" id="JAFLWI010000012">
    <property type="protein sequence ID" value="MBO0482439.1"/>
    <property type="molecule type" value="Genomic_DNA"/>
</dbReference>
<dbReference type="PANTHER" id="PTHR37825">
    <property type="entry name" value="TRNA(MET) CYTIDINE ACETATE LIGASE"/>
    <property type="match status" value="1"/>
</dbReference>
<evidence type="ECO:0000256" key="1">
    <source>
        <dbReference type="ARBA" id="ARBA00022598"/>
    </source>
</evidence>
<comment type="caution">
    <text evidence="4">The sequence shown here is derived from an EMBL/GenBank/DDBJ whole genome shotgun (WGS) entry which is preliminary data.</text>
</comment>
<comment type="similarity">
    <text evidence="3">Belongs to the TmcAL family.</text>
</comment>
<name>A0ABS3I139_9ENTE</name>
<dbReference type="Pfam" id="PF05636">
    <property type="entry name" value="HIGH_NTase1"/>
    <property type="match status" value="1"/>
</dbReference>
<reference evidence="4 5" key="1">
    <citation type="submission" date="2021-03" db="EMBL/GenBank/DDBJ databases">
        <title>Enterococcal diversity collection.</title>
        <authorList>
            <person name="Gilmore M.S."/>
            <person name="Schwartzman J."/>
            <person name="Van Tyne D."/>
            <person name="Martin M."/>
            <person name="Earl A.M."/>
            <person name="Manson A.L."/>
            <person name="Straub T."/>
            <person name="Salamzade R."/>
            <person name="Saavedra J."/>
            <person name="Lebreton F."/>
            <person name="Prichula J."/>
            <person name="Schaufler K."/>
            <person name="Gaca A."/>
            <person name="Sgardioli B."/>
            <person name="Wagenaar J."/>
            <person name="Strong T."/>
        </authorList>
    </citation>
    <scope>NUCLEOTIDE SEQUENCE [LARGE SCALE GENOMIC DNA]</scope>
    <source>
        <strain evidence="4 5">MSG2901</strain>
    </source>
</reference>